<evidence type="ECO:0000313" key="9">
    <source>
        <dbReference type="Proteomes" id="UP001166402"/>
    </source>
</evidence>
<name>A0ABS4NBB2_9THEO</name>
<evidence type="ECO:0000256" key="3">
    <source>
        <dbReference type="ARBA" id="ARBA00022692"/>
    </source>
</evidence>
<evidence type="ECO:0000313" key="8">
    <source>
        <dbReference type="EMBL" id="MBP2070910.1"/>
    </source>
</evidence>
<reference evidence="8" key="1">
    <citation type="submission" date="2021-03" db="EMBL/GenBank/DDBJ databases">
        <title>Genomic Encyclopedia of Type Strains, Phase IV (KMG-IV): sequencing the most valuable type-strain genomes for metagenomic binning, comparative biology and taxonomic classification.</title>
        <authorList>
            <person name="Goeker M."/>
        </authorList>
    </citation>
    <scope>NUCLEOTIDE SEQUENCE</scope>
    <source>
        <strain evidence="8">DSM 101588</strain>
    </source>
</reference>
<dbReference type="Pfam" id="PF13190">
    <property type="entry name" value="PDGLE"/>
    <property type="match status" value="1"/>
</dbReference>
<accession>A0ABS4NBB2</accession>
<protein>
    <submittedName>
        <fullName evidence="8">Cobalt/nickel transport protein</fullName>
    </submittedName>
</protein>
<evidence type="ECO:0000256" key="2">
    <source>
        <dbReference type="ARBA" id="ARBA00022475"/>
    </source>
</evidence>
<gene>
    <name evidence="8" type="ORF">J2Z80_000410</name>
</gene>
<feature type="transmembrane region" description="Helical" evidence="6">
    <location>
        <begin position="73"/>
        <end position="93"/>
    </location>
</feature>
<evidence type="ECO:0000259" key="7">
    <source>
        <dbReference type="Pfam" id="PF13190"/>
    </source>
</evidence>
<evidence type="ECO:0000256" key="6">
    <source>
        <dbReference type="SAM" id="Phobius"/>
    </source>
</evidence>
<comment type="subcellular location">
    <subcellularLocation>
        <location evidence="1">Cell membrane</location>
    </subcellularLocation>
</comment>
<sequence>MKKFLIAAIVLILLTPIGLLAPGSAWGEWGLDEIKSMVGYVPSGMKHFSDTIRVILPDYSIPGFDKNFFQLSIGYIFSAVVGIAIIALVFFILSKIIGKPEEKNE</sequence>
<evidence type="ECO:0000256" key="4">
    <source>
        <dbReference type="ARBA" id="ARBA00022989"/>
    </source>
</evidence>
<evidence type="ECO:0000256" key="1">
    <source>
        <dbReference type="ARBA" id="ARBA00004236"/>
    </source>
</evidence>
<keyword evidence="9" id="KW-1185">Reference proteome</keyword>
<keyword evidence="4 6" id="KW-1133">Transmembrane helix</keyword>
<evidence type="ECO:0000256" key="5">
    <source>
        <dbReference type="ARBA" id="ARBA00023136"/>
    </source>
</evidence>
<dbReference type="Proteomes" id="UP001166402">
    <property type="component" value="Unassembled WGS sequence"/>
</dbReference>
<keyword evidence="2" id="KW-1003">Cell membrane</keyword>
<feature type="domain" description="PDGLE" evidence="7">
    <location>
        <begin position="5"/>
        <end position="97"/>
    </location>
</feature>
<proteinExistence type="predicted"/>
<dbReference type="InterPro" id="IPR025937">
    <property type="entry name" value="PDGLE_dom"/>
</dbReference>
<dbReference type="EMBL" id="JAGGLT010000003">
    <property type="protein sequence ID" value="MBP2070910.1"/>
    <property type="molecule type" value="Genomic_DNA"/>
</dbReference>
<comment type="caution">
    <text evidence="8">The sequence shown here is derived from an EMBL/GenBank/DDBJ whole genome shotgun (WGS) entry which is preliminary data.</text>
</comment>
<organism evidence="8 9">
    <name type="scientific">Thermoanaerobacterium butyriciformans</name>
    <dbReference type="NCBI Taxonomy" id="1702242"/>
    <lineage>
        <taxon>Bacteria</taxon>
        <taxon>Bacillati</taxon>
        <taxon>Bacillota</taxon>
        <taxon>Clostridia</taxon>
        <taxon>Thermoanaerobacterales</taxon>
        <taxon>Thermoanaerobacteraceae</taxon>
        <taxon>Thermoanaerobacterium</taxon>
    </lineage>
</organism>
<keyword evidence="5 6" id="KW-0472">Membrane</keyword>
<dbReference type="RefSeq" id="WP_209452881.1">
    <property type="nucleotide sequence ID" value="NZ_JAGGLT010000003.1"/>
</dbReference>
<keyword evidence="3 6" id="KW-0812">Transmembrane</keyword>